<feature type="transmembrane region" description="Helical" evidence="2">
    <location>
        <begin position="61"/>
        <end position="79"/>
    </location>
</feature>
<gene>
    <name evidence="3" type="ORF">E2C01_031499</name>
</gene>
<evidence type="ECO:0000256" key="2">
    <source>
        <dbReference type="SAM" id="Phobius"/>
    </source>
</evidence>
<comment type="caution">
    <text evidence="3">The sequence shown here is derived from an EMBL/GenBank/DDBJ whole genome shotgun (WGS) entry which is preliminary data.</text>
</comment>
<dbReference type="EMBL" id="VSRR010003947">
    <property type="protein sequence ID" value="MPC38002.1"/>
    <property type="molecule type" value="Genomic_DNA"/>
</dbReference>
<evidence type="ECO:0000313" key="3">
    <source>
        <dbReference type="EMBL" id="MPC38002.1"/>
    </source>
</evidence>
<keyword evidence="2" id="KW-0472">Membrane</keyword>
<dbReference type="AlphaFoldDB" id="A0A5B7EUP9"/>
<sequence>MVMSTVHVMLRGGVLGDGRCGGGCGCADVEVTSRVQVSRGAGSPGHRANTRGGAAGRRRKAAIVFVFCLFLSHLLLFELKELGREGGSGDLDEEVALKEKKSGRG</sequence>
<evidence type="ECO:0000256" key="1">
    <source>
        <dbReference type="SAM" id="MobiDB-lite"/>
    </source>
</evidence>
<name>A0A5B7EUP9_PORTR</name>
<feature type="region of interest" description="Disordered" evidence="1">
    <location>
        <begin position="84"/>
        <end position="105"/>
    </location>
</feature>
<proteinExistence type="predicted"/>
<dbReference type="Proteomes" id="UP000324222">
    <property type="component" value="Unassembled WGS sequence"/>
</dbReference>
<organism evidence="3 4">
    <name type="scientific">Portunus trituberculatus</name>
    <name type="common">Swimming crab</name>
    <name type="synonym">Neptunus trituberculatus</name>
    <dbReference type="NCBI Taxonomy" id="210409"/>
    <lineage>
        <taxon>Eukaryota</taxon>
        <taxon>Metazoa</taxon>
        <taxon>Ecdysozoa</taxon>
        <taxon>Arthropoda</taxon>
        <taxon>Crustacea</taxon>
        <taxon>Multicrustacea</taxon>
        <taxon>Malacostraca</taxon>
        <taxon>Eumalacostraca</taxon>
        <taxon>Eucarida</taxon>
        <taxon>Decapoda</taxon>
        <taxon>Pleocyemata</taxon>
        <taxon>Brachyura</taxon>
        <taxon>Eubrachyura</taxon>
        <taxon>Portunoidea</taxon>
        <taxon>Portunidae</taxon>
        <taxon>Portuninae</taxon>
        <taxon>Portunus</taxon>
    </lineage>
</organism>
<keyword evidence="2" id="KW-1133">Transmembrane helix</keyword>
<accession>A0A5B7EUP9</accession>
<keyword evidence="2" id="KW-0812">Transmembrane</keyword>
<evidence type="ECO:0000313" key="4">
    <source>
        <dbReference type="Proteomes" id="UP000324222"/>
    </source>
</evidence>
<protein>
    <submittedName>
        <fullName evidence="3">Uncharacterized protein</fullName>
    </submittedName>
</protein>
<keyword evidence="4" id="KW-1185">Reference proteome</keyword>
<feature type="compositionally biased region" description="Basic and acidic residues" evidence="1">
    <location>
        <begin position="95"/>
        <end position="105"/>
    </location>
</feature>
<reference evidence="3 4" key="1">
    <citation type="submission" date="2019-05" db="EMBL/GenBank/DDBJ databases">
        <title>Another draft genome of Portunus trituberculatus and its Hox gene families provides insights of decapod evolution.</title>
        <authorList>
            <person name="Jeong J.-H."/>
            <person name="Song I."/>
            <person name="Kim S."/>
            <person name="Choi T."/>
            <person name="Kim D."/>
            <person name="Ryu S."/>
            <person name="Kim W."/>
        </authorList>
    </citation>
    <scope>NUCLEOTIDE SEQUENCE [LARGE SCALE GENOMIC DNA]</scope>
    <source>
        <tissue evidence="3">Muscle</tissue>
    </source>
</reference>